<dbReference type="InterPro" id="IPR051446">
    <property type="entry name" value="HTH_trans_reg/aminotransferase"/>
</dbReference>
<keyword evidence="7" id="KW-0808">Transferase</keyword>
<evidence type="ECO:0000256" key="2">
    <source>
        <dbReference type="ARBA" id="ARBA00022898"/>
    </source>
</evidence>
<dbReference type="Pfam" id="PF00155">
    <property type="entry name" value="Aminotran_1_2"/>
    <property type="match status" value="1"/>
</dbReference>
<dbReference type="Gene3D" id="1.10.10.10">
    <property type="entry name" value="Winged helix-like DNA-binding domain superfamily/Winged helix DNA-binding domain"/>
    <property type="match status" value="1"/>
</dbReference>
<dbReference type="CDD" id="cd00609">
    <property type="entry name" value="AAT_like"/>
    <property type="match status" value="1"/>
</dbReference>
<dbReference type="EMBL" id="JBHSMX010000003">
    <property type="protein sequence ID" value="MFC5519569.1"/>
    <property type="molecule type" value="Genomic_DNA"/>
</dbReference>
<dbReference type="CDD" id="cd07377">
    <property type="entry name" value="WHTH_GntR"/>
    <property type="match status" value="1"/>
</dbReference>
<dbReference type="SUPFAM" id="SSF53383">
    <property type="entry name" value="PLP-dependent transferases"/>
    <property type="match status" value="1"/>
</dbReference>
<dbReference type="PROSITE" id="PS50949">
    <property type="entry name" value="HTH_GNTR"/>
    <property type="match status" value="1"/>
</dbReference>
<dbReference type="PANTHER" id="PTHR46577">
    <property type="entry name" value="HTH-TYPE TRANSCRIPTIONAL REGULATORY PROTEIN GABR"/>
    <property type="match status" value="1"/>
</dbReference>
<keyword evidence="3" id="KW-0805">Transcription regulation</keyword>
<dbReference type="PANTHER" id="PTHR46577:SF2">
    <property type="entry name" value="TRANSCRIPTIONAL REGULATORY PROTEIN"/>
    <property type="match status" value="1"/>
</dbReference>
<evidence type="ECO:0000313" key="7">
    <source>
        <dbReference type="EMBL" id="MFC5519569.1"/>
    </source>
</evidence>
<dbReference type="Gene3D" id="3.40.640.10">
    <property type="entry name" value="Type I PLP-dependent aspartate aminotransferase-like (Major domain)"/>
    <property type="match status" value="1"/>
</dbReference>
<dbReference type="InterPro" id="IPR000524">
    <property type="entry name" value="Tscrpt_reg_HTH_GntR"/>
</dbReference>
<dbReference type="InterPro" id="IPR036390">
    <property type="entry name" value="WH_DNA-bd_sf"/>
</dbReference>
<comment type="caution">
    <text evidence="7">The sequence shown here is derived from an EMBL/GenBank/DDBJ whole genome shotgun (WGS) entry which is preliminary data.</text>
</comment>
<reference evidence="8" key="1">
    <citation type="journal article" date="2019" name="Int. J. Syst. Evol. Microbiol.">
        <title>The Global Catalogue of Microorganisms (GCM) 10K type strain sequencing project: providing services to taxonomists for standard genome sequencing and annotation.</title>
        <authorList>
            <consortium name="The Broad Institute Genomics Platform"/>
            <consortium name="The Broad Institute Genome Sequencing Center for Infectious Disease"/>
            <person name="Wu L."/>
            <person name="Ma J."/>
        </authorList>
    </citation>
    <scope>NUCLEOTIDE SEQUENCE [LARGE SCALE GENOMIC DNA]</scope>
    <source>
        <strain evidence="8">CGMCC 4.7277</strain>
    </source>
</reference>
<keyword evidence="5" id="KW-0804">Transcription</keyword>
<dbReference type="Pfam" id="PF00392">
    <property type="entry name" value="GntR"/>
    <property type="match status" value="1"/>
</dbReference>
<evidence type="ECO:0000259" key="6">
    <source>
        <dbReference type="PROSITE" id="PS50949"/>
    </source>
</evidence>
<dbReference type="InterPro" id="IPR036388">
    <property type="entry name" value="WH-like_DNA-bd_sf"/>
</dbReference>
<comment type="similarity">
    <text evidence="1">In the C-terminal section; belongs to the class-I pyridoxal-phosphate-dependent aminotransferase family.</text>
</comment>
<organism evidence="7 8">
    <name type="scientific">Polaromonas jejuensis</name>
    <dbReference type="NCBI Taxonomy" id="457502"/>
    <lineage>
        <taxon>Bacteria</taxon>
        <taxon>Pseudomonadati</taxon>
        <taxon>Pseudomonadota</taxon>
        <taxon>Betaproteobacteria</taxon>
        <taxon>Burkholderiales</taxon>
        <taxon>Comamonadaceae</taxon>
        <taxon>Polaromonas</taxon>
    </lineage>
</organism>
<dbReference type="InterPro" id="IPR004839">
    <property type="entry name" value="Aminotransferase_I/II_large"/>
</dbReference>
<dbReference type="InterPro" id="IPR015422">
    <property type="entry name" value="PyrdxlP-dep_Trfase_small"/>
</dbReference>
<keyword evidence="7" id="KW-0032">Aminotransferase</keyword>
<keyword evidence="4" id="KW-0238">DNA-binding</keyword>
<dbReference type="InterPro" id="IPR015424">
    <property type="entry name" value="PyrdxlP-dep_Trfase"/>
</dbReference>
<accession>A0ABW0Q3W5</accession>
<dbReference type="GO" id="GO:0008483">
    <property type="term" value="F:transaminase activity"/>
    <property type="evidence" value="ECO:0007669"/>
    <property type="project" value="UniProtKB-KW"/>
</dbReference>
<evidence type="ECO:0000256" key="3">
    <source>
        <dbReference type="ARBA" id="ARBA00023015"/>
    </source>
</evidence>
<dbReference type="InterPro" id="IPR015421">
    <property type="entry name" value="PyrdxlP-dep_Trfase_major"/>
</dbReference>
<dbReference type="Gene3D" id="3.90.1150.10">
    <property type="entry name" value="Aspartate Aminotransferase, domain 1"/>
    <property type="match status" value="1"/>
</dbReference>
<evidence type="ECO:0000313" key="8">
    <source>
        <dbReference type="Proteomes" id="UP001596084"/>
    </source>
</evidence>
<dbReference type="SMART" id="SM00345">
    <property type="entry name" value="HTH_GNTR"/>
    <property type="match status" value="1"/>
</dbReference>
<sequence length="481" mass="52222">MKRYEQLVELLATDIRNGRLAPGTRLPSIRTITAQHGLSASTAFKAYYWLEEKGLVRARPRSGYYVTASAMQPLAAPAAGKSGSAPARVAPRLDISELVFSVLDAVQDPAIVPMGSAFPAPELFPLQRLGKSLARVARHLHGQDTVASLPQGHPVLRQQIALRYLGMGMAQSAQELIVTSGALEALNLCLTAAARPGDLIAIESPGFYAGLQALERLKMKALEIPVHPQDGLDLAALDQALKRHPVKACWFMTSFQNPMGASLSLAKKKALVALLASHDIPLIEDDVYGELYFGNRSPLPAKAFDRKGLVMHCSSFSKTLAPGYRVGWVAPGRFGQQIARLKLMTTLSASLPAQLAVADYLQHGGYDKHLRRLRHAMESQLSSLLAAIARHFPQGVRVSRPAGGYFVWVEFAQGFDALALHHAALEQGISVAPGPIFSARRNFGHCLRLNYGHPWSARFEAAMQTLGALVRQQSPYAQAPR</sequence>
<evidence type="ECO:0000256" key="1">
    <source>
        <dbReference type="ARBA" id="ARBA00005384"/>
    </source>
</evidence>
<name>A0ABW0Q3W5_9BURK</name>
<keyword evidence="8" id="KW-1185">Reference proteome</keyword>
<proteinExistence type="inferred from homology"/>
<protein>
    <submittedName>
        <fullName evidence="7">PLP-dependent aminotransferase family protein</fullName>
    </submittedName>
</protein>
<dbReference type="SUPFAM" id="SSF46785">
    <property type="entry name" value="Winged helix' DNA-binding domain"/>
    <property type="match status" value="1"/>
</dbReference>
<keyword evidence="2" id="KW-0663">Pyridoxal phosphate</keyword>
<gene>
    <name evidence="7" type="ORF">ACFPP7_01390</name>
</gene>
<evidence type="ECO:0000256" key="5">
    <source>
        <dbReference type="ARBA" id="ARBA00023163"/>
    </source>
</evidence>
<evidence type="ECO:0000256" key="4">
    <source>
        <dbReference type="ARBA" id="ARBA00023125"/>
    </source>
</evidence>
<dbReference type="RefSeq" id="WP_068831792.1">
    <property type="nucleotide sequence ID" value="NZ_JBHSMX010000003.1"/>
</dbReference>
<dbReference type="Proteomes" id="UP001596084">
    <property type="component" value="Unassembled WGS sequence"/>
</dbReference>
<feature type="domain" description="HTH gntR-type" evidence="6">
    <location>
        <begin position="1"/>
        <end position="69"/>
    </location>
</feature>